<evidence type="ECO:0000313" key="2">
    <source>
        <dbReference type="EMBL" id="MEN3236346.1"/>
    </source>
</evidence>
<dbReference type="Gene3D" id="1.10.260.40">
    <property type="entry name" value="lambda repressor-like DNA-binding domains"/>
    <property type="match status" value="1"/>
</dbReference>
<accession>A0ABU9ZYS1</accession>
<evidence type="ECO:0000259" key="1">
    <source>
        <dbReference type="PROSITE" id="PS50943"/>
    </source>
</evidence>
<name>A0ABU9ZYS1_9HYPH</name>
<protein>
    <submittedName>
        <fullName evidence="2">Helix-turn-helix transcriptional regulator</fullName>
    </submittedName>
</protein>
<gene>
    <name evidence="2" type="ORF">PUR29_22610</name>
</gene>
<dbReference type="InterPro" id="IPR010982">
    <property type="entry name" value="Lambda_DNA-bd_dom_sf"/>
</dbReference>
<keyword evidence="3" id="KW-1185">Reference proteome</keyword>
<comment type="caution">
    <text evidence="2">The sequence shown here is derived from an EMBL/GenBank/DDBJ whole genome shotgun (WGS) entry which is preliminary data.</text>
</comment>
<dbReference type="RefSeq" id="WP_346013326.1">
    <property type="nucleotide sequence ID" value="NZ_JAQYXP010000003.1"/>
</dbReference>
<dbReference type="InterPro" id="IPR001387">
    <property type="entry name" value="Cro/C1-type_HTH"/>
</dbReference>
<dbReference type="SUPFAM" id="SSF47413">
    <property type="entry name" value="lambda repressor-like DNA-binding domains"/>
    <property type="match status" value="1"/>
</dbReference>
<reference evidence="2 3" key="1">
    <citation type="journal article" date="2023" name="PLoS ONE">
        <title>Complete genome assembly of Hawai'i environmental nontuberculous mycobacteria reveals unexpected co-isolation with methylobacteria.</title>
        <authorList>
            <person name="Hendrix J."/>
            <person name="Epperson L.E."/>
            <person name="Tong E.I."/>
            <person name="Chan Y.L."/>
            <person name="Hasan N.A."/>
            <person name="Dawrs S.N."/>
            <person name="Norton G.J."/>
            <person name="Virdi R."/>
            <person name="Crooks J.L."/>
            <person name="Chan E.D."/>
            <person name="Honda J.R."/>
            <person name="Strong M."/>
        </authorList>
    </citation>
    <scope>NUCLEOTIDE SEQUENCE [LARGE SCALE GENOMIC DNA]</scope>
    <source>
        <strain evidence="2 3">NJH_HI04-1</strain>
    </source>
</reference>
<dbReference type="Proteomes" id="UP001407347">
    <property type="component" value="Unassembled WGS sequence"/>
</dbReference>
<organism evidence="2 3">
    <name type="scientific">Methylobacterium ajmalii</name>
    <dbReference type="NCBI Taxonomy" id="2738439"/>
    <lineage>
        <taxon>Bacteria</taxon>
        <taxon>Pseudomonadati</taxon>
        <taxon>Pseudomonadota</taxon>
        <taxon>Alphaproteobacteria</taxon>
        <taxon>Hyphomicrobiales</taxon>
        <taxon>Methylobacteriaceae</taxon>
        <taxon>Methylobacterium</taxon>
    </lineage>
</organism>
<dbReference type="EMBL" id="JAQYXP010000003">
    <property type="protein sequence ID" value="MEN3236346.1"/>
    <property type="molecule type" value="Genomic_DNA"/>
</dbReference>
<dbReference type="CDD" id="cd00093">
    <property type="entry name" value="HTH_XRE"/>
    <property type="match status" value="1"/>
</dbReference>
<dbReference type="PROSITE" id="PS50943">
    <property type="entry name" value="HTH_CROC1"/>
    <property type="match status" value="1"/>
</dbReference>
<feature type="domain" description="HTH cro/C1-type" evidence="1">
    <location>
        <begin position="6"/>
        <end position="61"/>
    </location>
</feature>
<dbReference type="Pfam" id="PF01381">
    <property type="entry name" value="HTH_3"/>
    <property type="match status" value="1"/>
</dbReference>
<evidence type="ECO:0000313" key="3">
    <source>
        <dbReference type="Proteomes" id="UP001407347"/>
    </source>
</evidence>
<sequence>MDRRLVKAARAALGWSQSELAERAGVQRLVVVRYENGSQVPHARTMNNIIEALRRGGIDEIYREDGASGIVLNPNFFD</sequence>
<dbReference type="SMART" id="SM00530">
    <property type="entry name" value="HTH_XRE"/>
    <property type="match status" value="1"/>
</dbReference>
<proteinExistence type="predicted"/>